<proteinExistence type="predicted"/>
<reference evidence="2 3" key="1">
    <citation type="submission" date="2015-09" db="EMBL/GenBank/DDBJ databases">
        <title>Identification and resolution of microdiversity through metagenomic sequencing of parallel consortia.</title>
        <authorList>
            <person name="Nelson W.C."/>
            <person name="Romine M.F."/>
            <person name="Lindemann S.R."/>
        </authorList>
    </citation>
    <scope>NUCLEOTIDE SEQUENCE [LARGE SCALE GENOMIC DNA]</scope>
    <source>
        <strain evidence="2">HL-49</strain>
    </source>
</reference>
<accession>A0A0P7YFY8</accession>
<dbReference type="EMBL" id="LJXT01000086">
    <property type="protein sequence ID" value="KPQ13566.1"/>
    <property type="molecule type" value="Genomic_DNA"/>
</dbReference>
<dbReference type="AlphaFoldDB" id="A0A0P7YFY8"/>
<dbReference type="Proteomes" id="UP000050421">
    <property type="component" value="Unassembled WGS sequence"/>
</dbReference>
<evidence type="ECO:0000313" key="2">
    <source>
        <dbReference type="EMBL" id="KPQ13566.1"/>
    </source>
</evidence>
<organism evidence="2 3">
    <name type="scientific">Algoriphagus marincola HL-49</name>
    <dbReference type="NCBI Taxonomy" id="1305737"/>
    <lineage>
        <taxon>Bacteria</taxon>
        <taxon>Pseudomonadati</taxon>
        <taxon>Bacteroidota</taxon>
        <taxon>Cytophagia</taxon>
        <taxon>Cytophagales</taxon>
        <taxon>Cyclobacteriaceae</taxon>
        <taxon>Algoriphagus</taxon>
    </lineage>
</organism>
<name>A0A0P7YFY8_9BACT</name>
<evidence type="ECO:0000313" key="3">
    <source>
        <dbReference type="Proteomes" id="UP000050421"/>
    </source>
</evidence>
<dbReference type="PATRIC" id="fig|1305737.6.peg.3192"/>
<gene>
    <name evidence="2" type="ORF">HLUCCX10_12680</name>
</gene>
<protein>
    <submittedName>
        <fullName evidence="2">Uncharacterized protein</fullName>
    </submittedName>
</protein>
<comment type="caution">
    <text evidence="2">The sequence shown here is derived from an EMBL/GenBank/DDBJ whole genome shotgun (WGS) entry which is preliminary data.</text>
</comment>
<feature type="region of interest" description="Disordered" evidence="1">
    <location>
        <begin position="215"/>
        <end position="235"/>
    </location>
</feature>
<sequence>MNRILLLIAYRCYDTKAETYSGEFFQNNESLARIFKVSQKQINTLLQRLASENENWISIRNTQSPHRRIKLTNKTKELIYLETESILENPDILLGTIGNSNLNQNFPPLGTIGNSHSNQNFTQKRTRKETIKELSKSDKERIQKILASGGPEFIQAIQETGLMEKVKEIILKAGTVEKEIVSELRFFGGMDNNKGKSFSPEELCNRLKGYFKNGLHHNRPQEQNTTRVKGGQLIG</sequence>
<evidence type="ECO:0000256" key="1">
    <source>
        <dbReference type="SAM" id="MobiDB-lite"/>
    </source>
</evidence>